<gene>
    <name evidence="2" type="ORF">LZ495_08240</name>
</gene>
<dbReference type="Pfam" id="PF00550">
    <property type="entry name" value="PP-binding"/>
    <property type="match status" value="1"/>
</dbReference>
<reference evidence="2" key="1">
    <citation type="submission" date="2022-01" db="EMBL/GenBank/DDBJ databases">
        <title>Genome-Based Taxonomic Classification of the Phylum Actinobacteria.</title>
        <authorList>
            <person name="Gao Y."/>
        </authorList>
    </citation>
    <scope>NUCLEOTIDE SEQUENCE</scope>
    <source>
        <strain evidence="2">KLBMP 8922</strain>
    </source>
</reference>
<dbReference type="PROSITE" id="PS50075">
    <property type="entry name" value="CARRIER"/>
    <property type="match status" value="1"/>
</dbReference>
<sequence>MTAYENRVIAVVADETGIPEAEVNARSRFADDFGMDTFAVAGLALRVSEEFEVAFSHDDIEAFDTVGDMVDAVRELAPQAS</sequence>
<comment type="caution">
    <text evidence="2">The sequence shown here is derived from an EMBL/GenBank/DDBJ whole genome shotgun (WGS) entry which is preliminary data.</text>
</comment>
<dbReference type="SUPFAM" id="SSF47336">
    <property type="entry name" value="ACP-like"/>
    <property type="match status" value="1"/>
</dbReference>
<dbReference type="AlphaFoldDB" id="A0AA41TXU8"/>
<accession>A0AA41TXU8</accession>
<dbReference type="RefSeq" id="WP_235051343.1">
    <property type="nucleotide sequence ID" value="NZ_JAKFHA010000003.1"/>
</dbReference>
<dbReference type="Gene3D" id="1.10.1200.10">
    <property type="entry name" value="ACP-like"/>
    <property type="match status" value="1"/>
</dbReference>
<dbReference type="InterPro" id="IPR009081">
    <property type="entry name" value="PP-bd_ACP"/>
</dbReference>
<proteinExistence type="predicted"/>
<keyword evidence="3" id="KW-1185">Reference proteome</keyword>
<evidence type="ECO:0000259" key="1">
    <source>
        <dbReference type="PROSITE" id="PS50075"/>
    </source>
</evidence>
<dbReference type="EMBL" id="JAKFHA010000003">
    <property type="protein sequence ID" value="MCF2527203.1"/>
    <property type="molecule type" value="Genomic_DNA"/>
</dbReference>
<feature type="domain" description="Carrier" evidence="1">
    <location>
        <begin position="1"/>
        <end position="77"/>
    </location>
</feature>
<evidence type="ECO:0000313" key="3">
    <source>
        <dbReference type="Proteomes" id="UP001165378"/>
    </source>
</evidence>
<organism evidence="2 3">
    <name type="scientific">Yinghuangia soli</name>
    <dbReference type="NCBI Taxonomy" id="2908204"/>
    <lineage>
        <taxon>Bacteria</taxon>
        <taxon>Bacillati</taxon>
        <taxon>Actinomycetota</taxon>
        <taxon>Actinomycetes</taxon>
        <taxon>Kitasatosporales</taxon>
        <taxon>Streptomycetaceae</taxon>
        <taxon>Yinghuangia</taxon>
    </lineage>
</organism>
<name>A0AA41TXU8_9ACTN</name>
<dbReference type="Proteomes" id="UP001165378">
    <property type="component" value="Unassembled WGS sequence"/>
</dbReference>
<dbReference type="InterPro" id="IPR036736">
    <property type="entry name" value="ACP-like_sf"/>
</dbReference>
<evidence type="ECO:0000313" key="2">
    <source>
        <dbReference type="EMBL" id="MCF2527203.1"/>
    </source>
</evidence>
<protein>
    <submittedName>
        <fullName evidence="2">Phosphopantetheine-binding protein</fullName>
    </submittedName>
</protein>